<dbReference type="InterPro" id="IPR011519">
    <property type="entry name" value="UnbV_ASPIC"/>
</dbReference>
<evidence type="ECO:0000313" key="1">
    <source>
        <dbReference type="EMBL" id="AKS43307.1"/>
    </source>
</evidence>
<proteinExistence type="predicted"/>
<name>A0A0K0Y093_9GAMM</name>
<dbReference type="PANTHER" id="PTHR16026:SF0">
    <property type="entry name" value="CARTILAGE ACIDIC PROTEIN 1"/>
    <property type="match status" value="1"/>
</dbReference>
<accession>A0A0K0Y093</accession>
<dbReference type="InterPro" id="IPR027039">
    <property type="entry name" value="Crtac1"/>
</dbReference>
<evidence type="ECO:0000313" key="2">
    <source>
        <dbReference type="Proteomes" id="UP000066624"/>
    </source>
</evidence>
<dbReference type="Pfam" id="PF13517">
    <property type="entry name" value="FG-GAP_3"/>
    <property type="match status" value="2"/>
</dbReference>
<dbReference type="Pfam" id="PF07593">
    <property type="entry name" value="UnbV_ASPIC"/>
    <property type="match status" value="1"/>
</dbReference>
<dbReference type="Proteomes" id="UP000066624">
    <property type="component" value="Chromosome"/>
</dbReference>
<dbReference type="PANTHER" id="PTHR16026">
    <property type="entry name" value="CARTILAGE ACIDIC PROTEIN 1"/>
    <property type="match status" value="1"/>
</dbReference>
<dbReference type="InterPro" id="IPR028994">
    <property type="entry name" value="Integrin_alpha_N"/>
</dbReference>
<dbReference type="SUPFAM" id="SSF69318">
    <property type="entry name" value="Integrin alpha N-terminal domain"/>
    <property type="match status" value="1"/>
</dbReference>
<dbReference type="RefSeq" id="WP_049726802.1">
    <property type="nucleotide sequence ID" value="NZ_CP012154.1"/>
</dbReference>
<dbReference type="EMBL" id="CP012154">
    <property type="protein sequence ID" value="AKS43307.1"/>
    <property type="molecule type" value="Genomic_DNA"/>
</dbReference>
<dbReference type="Gene3D" id="2.130.10.130">
    <property type="entry name" value="Integrin alpha, N-terminal"/>
    <property type="match status" value="2"/>
</dbReference>
<keyword evidence="2" id="KW-1185">Reference proteome</keyword>
<dbReference type="InterPro" id="IPR013517">
    <property type="entry name" value="FG-GAP"/>
</dbReference>
<dbReference type="STRING" id="1579979.WM2015_2953"/>
<sequence>MRASLCSLALVLSAAAIAGPIRFEDITASSGVDFVHDNGRQGDWQYPEILGGGCGLVDLDGDGWLDLVLVQSGPLPRKRQDRDPPDRTARGGSRIYFSLGLTDPEDPTSLRFEDRSEAAGFRAFGYGMGVATGDVTGNGFPDLYLTHYGPNQLWRNNGDGSFTDITADSGTADPGFGASATISDLNGDGRLDLFVTNYVEHDPERNPSCLAANTRRDYCGPAVFPPQSDRLFINRGDGRFEDRTDQGLIDNVALHGLGVVALDMDEDGAVDVFVANDGTANQFWKNLGDDRFRENALMSGTAVNRNGQMEAGMGIAVGDPDRDGRFDLLLTHLDGESNTFYRNLGHGLFTDQTAAWGLLAPSLPFTGFGTGFADFDLDGFEDLFVANGAVRVEEEQREAGLDYPLRQTDLLFRNLDGRRFSNVTASAGPALAEAAVGRGAALGDLNNDGLTDLLLCDNHGPARLLINRSRTEHAWIGLRLTLGEPARDATGAYVELLNDEGPVQWRRVATDGSYLSASDPRVIFGMGTQDAPTASVRVSWPDGTSERFSNLEIGRYHTLRKGQVPAP</sequence>
<dbReference type="KEGG" id="wma:WM2015_2953"/>
<dbReference type="AlphaFoldDB" id="A0A0K0Y093"/>
<protein>
    <submittedName>
        <fullName evidence="1">ASPIC/UnbV domain protein</fullName>
    </submittedName>
</protein>
<gene>
    <name evidence="1" type="ORF">WM2015_2953</name>
</gene>
<organism evidence="1 2">
    <name type="scientific">Wenzhouxiangella marina</name>
    <dbReference type="NCBI Taxonomy" id="1579979"/>
    <lineage>
        <taxon>Bacteria</taxon>
        <taxon>Pseudomonadati</taxon>
        <taxon>Pseudomonadota</taxon>
        <taxon>Gammaproteobacteria</taxon>
        <taxon>Chromatiales</taxon>
        <taxon>Wenzhouxiangellaceae</taxon>
        <taxon>Wenzhouxiangella</taxon>
    </lineage>
</organism>
<reference evidence="1 2" key="1">
    <citation type="submission" date="2015-07" db="EMBL/GenBank/DDBJ databases">
        <authorList>
            <person name="Noorani M."/>
        </authorList>
    </citation>
    <scope>NUCLEOTIDE SEQUENCE [LARGE SCALE GENOMIC DNA]</scope>
    <source>
        <strain evidence="1 2">KCTC 42284</strain>
    </source>
</reference>